<name>A0A6F9DK44_9ASCI</name>
<keyword evidence="2" id="KW-0732">Signal</keyword>
<keyword evidence="1" id="KW-0472">Membrane</keyword>
<feature type="signal peptide" evidence="2">
    <location>
        <begin position="1"/>
        <end position="17"/>
    </location>
</feature>
<keyword evidence="1" id="KW-1133">Transmembrane helix</keyword>
<gene>
    <name evidence="3" type="primary">LOC108950678-003</name>
</gene>
<protein>
    <submittedName>
        <fullName evidence="3">Uncharacterized protein LOC108950678</fullName>
    </submittedName>
</protein>
<reference evidence="3" key="1">
    <citation type="submission" date="2020-04" db="EMBL/GenBank/DDBJ databases">
        <authorList>
            <person name="Neveu A P."/>
        </authorList>
    </citation>
    <scope>NUCLEOTIDE SEQUENCE</scope>
    <source>
        <tissue evidence="3">Whole embryo</tissue>
    </source>
</reference>
<evidence type="ECO:0000256" key="1">
    <source>
        <dbReference type="SAM" id="Phobius"/>
    </source>
</evidence>
<keyword evidence="1" id="KW-0812">Transmembrane</keyword>
<evidence type="ECO:0000256" key="2">
    <source>
        <dbReference type="SAM" id="SignalP"/>
    </source>
</evidence>
<dbReference type="AlphaFoldDB" id="A0A6F9DK44"/>
<feature type="chain" id="PRO_5026216707" evidence="2">
    <location>
        <begin position="18"/>
        <end position="611"/>
    </location>
</feature>
<proteinExistence type="evidence at transcript level"/>
<feature type="transmembrane region" description="Helical" evidence="1">
    <location>
        <begin position="540"/>
        <end position="559"/>
    </location>
</feature>
<dbReference type="EMBL" id="LR787461">
    <property type="protein sequence ID" value="CAB3263323.1"/>
    <property type="molecule type" value="mRNA"/>
</dbReference>
<dbReference type="SUPFAM" id="SSF161008">
    <property type="entry name" value="Viral glycoprotein ectodomain-like"/>
    <property type="match status" value="1"/>
</dbReference>
<evidence type="ECO:0000313" key="3">
    <source>
        <dbReference type="EMBL" id="CAB3263323.1"/>
    </source>
</evidence>
<organism evidence="3">
    <name type="scientific">Phallusia mammillata</name>
    <dbReference type="NCBI Taxonomy" id="59560"/>
    <lineage>
        <taxon>Eukaryota</taxon>
        <taxon>Metazoa</taxon>
        <taxon>Chordata</taxon>
        <taxon>Tunicata</taxon>
        <taxon>Ascidiacea</taxon>
        <taxon>Phlebobranchia</taxon>
        <taxon>Ascidiidae</taxon>
        <taxon>Phallusia</taxon>
    </lineage>
</organism>
<accession>A0A6F9DK44</accession>
<sequence length="611" mass="69143">MNLLFVFTIAFAPFVLAKPRSFQLCHDSLSKGEYYIPKPMACKKNTIAPQKGNRLVKVFNPSRDQIPIEVHMCQMYKTSYESHFYFFGGKFHTKSTVSSPAPTAGTCEEWHRTQNAPLVGRLIERSDTLWSTMNKVNVEYKWPTKNVGFVNNAVLTKSTIYYDPVNKRMKSALGILSNCNVHKGFCTVGTRTFIWSVPKNVDCATTTPMGIHQMIAHHEADTGKLYRLEIPSLGLSIHQQLQCSQQVTACYSQKAICTGGIILVPMNCTEESLTFRLHTKKPNNSRYVGLFINEATDAIQDSIENMTSYIHYVECQIQSLLTTVYALLSRQYPGEILSQVLGGQRAAVTVADLMTEITCETINGTIIHNVQYGDFYATRPLIEYTNSRGNRSIGQLYRDGFVYPNVKFVENYVPGRVFSFEVDDSFLVYDNYTLTYVDSKVHYITPTLTPVHEKKKNEKEPLDFQSFLDDFPKSNNGFEDLTSMLMTLTEAKLTHDKLTQYIQSNTEPTVEVDSSFLTDKLEAATKNIFLHVISSITSPFLSFVFMIALFLACFWDVALTGWAIKYYEILAVDVFKTSVVTKFSDSVGDDKGLDLDNPAINNTGQHNFWCL</sequence>